<dbReference type="OrthoDB" id="9789562at2"/>
<dbReference type="InterPro" id="IPR026866">
    <property type="entry name" value="CR006_AAA"/>
</dbReference>
<dbReference type="InterPro" id="IPR027417">
    <property type="entry name" value="P-loop_NTPase"/>
</dbReference>
<dbReference type="CDD" id="cd00267">
    <property type="entry name" value="ABC_ATPase"/>
    <property type="match status" value="1"/>
</dbReference>
<dbReference type="Gene3D" id="3.40.50.300">
    <property type="entry name" value="P-loop containing nucleotide triphosphate hydrolases"/>
    <property type="match status" value="1"/>
</dbReference>
<dbReference type="EMBL" id="FUIE01000011">
    <property type="protein sequence ID" value="SJM48272.1"/>
    <property type="molecule type" value="Genomic_DNA"/>
</dbReference>
<feature type="domain" description="Protein CR006 P-loop" evidence="1">
    <location>
        <begin position="145"/>
        <end position="618"/>
    </location>
</feature>
<name>A0A1R4EXB6_BREDI</name>
<accession>A0A1R4EXB6</accession>
<dbReference type="Pfam" id="PF13166">
    <property type="entry name" value="AAA_13"/>
    <property type="match status" value="1"/>
</dbReference>
<evidence type="ECO:0000313" key="2">
    <source>
        <dbReference type="EMBL" id="SJM48272.1"/>
    </source>
</evidence>
<organism evidence="2 3">
    <name type="scientific">Brevundimonas diminuta 3F5N</name>
    <dbReference type="NCBI Taxonomy" id="1255603"/>
    <lineage>
        <taxon>Bacteria</taxon>
        <taxon>Pseudomonadati</taxon>
        <taxon>Pseudomonadota</taxon>
        <taxon>Alphaproteobacteria</taxon>
        <taxon>Caulobacterales</taxon>
        <taxon>Caulobacteraceae</taxon>
        <taxon>Brevundimonas</taxon>
    </lineage>
</organism>
<evidence type="ECO:0000313" key="3">
    <source>
        <dbReference type="Proteomes" id="UP000195766"/>
    </source>
</evidence>
<protein>
    <recommendedName>
        <fullName evidence="1">Protein CR006 P-loop domain-containing protein</fullName>
    </recommendedName>
</protein>
<dbReference type="Proteomes" id="UP000195766">
    <property type="component" value="Unassembled WGS sequence"/>
</dbReference>
<evidence type="ECO:0000259" key="1">
    <source>
        <dbReference type="Pfam" id="PF13166"/>
    </source>
</evidence>
<reference evidence="2 3" key="1">
    <citation type="submission" date="2017-02" db="EMBL/GenBank/DDBJ databases">
        <authorList>
            <person name="Peterson S.W."/>
        </authorList>
    </citation>
    <scope>NUCLEOTIDE SEQUENCE [LARGE SCALE GENOMIC DNA]</scope>
    <source>
        <strain evidence="2 3">3F5N</strain>
    </source>
</reference>
<proteinExistence type="predicted"/>
<dbReference type="AlphaFoldDB" id="A0A1R4EXB6"/>
<sequence length="774" mass="84464">MPPIIRKIVVRNVGVLKAFDTPASPRLSKLTTIYARNGRGKTTLSTILRSAATGDAAPLQGRRTLGSGKDDPQVSLVMDNGTIQFKGGRWAVKNSPIEVFDAAFIADNLYAGEAIDLEHDRGLFTIILGEAGVKLAKHQEYFNSVARRAAAALKDADTALRDDVPSDQSREEFFASSPTPALDAQVAQAAMDLKAIQQSDRLARLQKLEAVDVPSLVDPTELLARTIADIESSARERLAAHFSKFRLGKQGEAWIRFGVEHIHDDECPFCGKEGVDERGLTTVYGQIFGEAYQAHFEAIKAGADTLDRTVGADARAALATKVTANAEAIRGWSEFCDLSSVVVPDTESSLTALDAAHRSLKALFDLKRQTPLVAVEDAPGIGDTQSQIDAAEQSLRSYNDAISQISKLIDGRRAGTTQTEAQAKLRLENLNKRKRRVDAGVQKRIDASLKAKRQDARAKKVRTEVQARLKAASETSATHYHAQVNDYLQKFGATFRISKISNSMAGNVGSVAYGLVVRGHPVERGRRAAGADEASFKNTLSTGDKTTLAFAFFLAGLDRQTSLADKVVVFDDPLSSHDTHRQGKTIDILDGLCPRTTQLIVLSHDQHFLRKVSKRCSTIDQTSYEIVYDGAENWSKAVVADLDQLCQSDHTRQLNQLNAYYLRREGEPSNVSPAVRKVLETHYRRSFSAYFKPSDNLGPIITAIKTSGANHPCWGDLKDLESCNAGTMGEHHGDNPDIMSSEPIDPDGLHAIVETCLQLVNVIRLVPKAEQLAS</sequence>
<gene>
    <name evidence="2" type="ORF">FM111_01315</name>
</gene>
<dbReference type="SUPFAM" id="SSF52540">
    <property type="entry name" value="P-loop containing nucleoside triphosphate hydrolases"/>
    <property type="match status" value="1"/>
</dbReference>